<comment type="subcellular location">
    <subcellularLocation>
        <location evidence="1">Cell membrane</location>
        <topology evidence="1">Multi-pass membrane protein</topology>
    </subcellularLocation>
</comment>
<keyword evidence="6 7" id="KW-0472">Membrane</keyword>
<feature type="transmembrane region" description="Helical" evidence="7">
    <location>
        <begin position="42"/>
        <end position="62"/>
    </location>
</feature>
<evidence type="ECO:0000259" key="8">
    <source>
        <dbReference type="Pfam" id="PF03600"/>
    </source>
</evidence>
<dbReference type="PROSITE" id="PS51257">
    <property type="entry name" value="PROKAR_LIPOPROTEIN"/>
    <property type="match status" value="1"/>
</dbReference>
<evidence type="ECO:0000313" key="9">
    <source>
        <dbReference type="EMBL" id="MBC5786509.1"/>
    </source>
</evidence>
<evidence type="ECO:0000256" key="4">
    <source>
        <dbReference type="ARBA" id="ARBA00022692"/>
    </source>
</evidence>
<dbReference type="InterPro" id="IPR004680">
    <property type="entry name" value="Cit_transptr-like_dom"/>
</dbReference>
<keyword evidence="4 7" id="KW-0812">Transmembrane</keyword>
<feature type="transmembrane region" description="Helical" evidence="7">
    <location>
        <begin position="160"/>
        <end position="181"/>
    </location>
</feature>
<dbReference type="Proteomes" id="UP000649151">
    <property type="component" value="Unassembled WGS sequence"/>
</dbReference>
<keyword evidence="5 7" id="KW-1133">Transmembrane helix</keyword>
<feature type="transmembrane region" description="Helical" evidence="7">
    <location>
        <begin position="202"/>
        <end position="235"/>
    </location>
</feature>
<comment type="caution">
    <text evidence="9">The sequence shown here is derived from an EMBL/GenBank/DDBJ whole genome shotgun (WGS) entry which is preliminary data.</text>
</comment>
<dbReference type="PANTHER" id="PTHR43302">
    <property type="entry name" value="TRANSPORTER ARSB-RELATED"/>
    <property type="match status" value="1"/>
</dbReference>
<sequence>MEKIKNWVKKETILVVSWGLAIISCCFIFPDQKYVEYIDFNTLGILFCLMAIMEGFQALGIFRHTGELLLKKVKNTRQLEAILIFLCYISSMFITNDVALITFVPFTLEILHMIQQENRILPVVVMQTIAANLGSMLTPIGNPQNLYLFSKFNISIQNFIFTILPYAILSFVLIALFVFFQKPYPISTSFLKQEKLGKNKKLFSIYCILFILSLATVVHFIPTIALFVVVLTTIVIADRKILKKVDYSLLFTFIGFFIFVGNIGRISIIHHFLETVLQGNEVLVSVGISQFISNVPAALLLAGFTNSWNLLLIGTNIGGLGTLIASMASLISFKFICKDSPQKKNTYLGYFTIFNLVFLTASLILYFLMG</sequence>
<feature type="domain" description="Citrate transporter-like" evidence="8">
    <location>
        <begin position="19"/>
        <end position="302"/>
    </location>
</feature>
<feature type="transmembrane region" description="Helical" evidence="7">
    <location>
        <begin position="247"/>
        <end position="270"/>
    </location>
</feature>
<feature type="transmembrane region" description="Helical" evidence="7">
    <location>
        <begin position="282"/>
        <end position="304"/>
    </location>
</feature>
<accession>A0ABR7IN70</accession>
<evidence type="ECO:0000313" key="10">
    <source>
        <dbReference type="Proteomes" id="UP000649151"/>
    </source>
</evidence>
<keyword evidence="3" id="KW-1003">Cell membrane</keyword>
<keyword evidence="2" id="KW-0813">Transport</keyword>
<dbReference type="PANTHER" id="PTHR43302:SF5">
    <property type="entry name" value="TRANSPORTER ARSB-RELATED"/>
    <property type="match status" value="1"/>
</dbReference>
<protein>
    <submittedName>
        <fullName evidence="9">Anion permease</fullName>
    </submittedName>
</protein>
<reference evidence="9 10" key="1">
    <citation type="submission" date="2020-08" db="EMBL/GenBank/DDBJ databases">
        <title>Genome public.</title>
        <authorList>
            <person name="Liu C."/>
            <person name="Sun Q."/>
        </authorList>
    </citation>
    <scope>NUCLEOTIDE SEQUENCE [LARGE SCALE GENOMIC DNA]</scope>
    <source>
        <strain evidence="9 10">NSJ-27</strain>
    </source>
</reference>
<feature type="transmembrane region" description="Helical" evidence="7">
    <location>
        <begin position="348"/>
        <end position="369"/>
    </location>
</feature>
<feature type="transmembrane region" description="Helical" evidence="7">
    <location>
        <begin position="310"/>
        <end position="336"/>
    </location>
</feature>
<dbReference type="Pfam" id="PF03600">
    <property type="entry name" value="CitMHS"/>
    <property type="match status" value="1"/>
</dbReference>
<evidence type="ECO:0000256" key="6">
    <source>
        <dbReference type="ARBA" id="ARBA00023136"/>
    </source>
</evidence>
<dbReference type="RefSeq" id="WP_069988138.1">
    <property type="nucleotide sequence ID" value="NZ_JACOQK010000001.1"/>
</dbReference>
<evidence type="ECO:0000256" key="1">
    <source>
        <dbReference type="ARBA" id="ARBA00004651"/>
    </source>
</evidence>
<feature type="transmembrane region" description="Helical" evidence="7">
    <location>
        <begin position="82"/>
        <end position="108"/>
    </location>
</feature>
<gene>
    <name evidence="9" type="ORF">H8Z77_00495</name>
</gene>
<keyword evidence="10" id="KW-1185">Reference proteome</keyword>
<organism evidence="9 10">
    <name type="scientific">Clostridium facile</name>
    <dbReference type="NCBI Taxonomy" id="2763035"/>
    <lineage>
        <taxon>Bacteria</taxon>
        <taxon>Bacillati</taxon>
        <taxon>Bacillota</taxon>
        <taxon>Clostridia</taxon>
        <taxon>Eubacteriales</taxon>
        <taxon>Clostridiaceae</taxon>
        <taxon>Clostridium</taxon>
    </lineage>
</organism>
<evidence type="ECO:0000256" key="3">
    <source>
        <dbReference type="ARBA" id="ARBA00022475"/>
    </source>
</evidence>
<proteinExistence type="predicted"/>
<evidence type="ECO:0000256" key="5">
    <source>
        <dbReference type="ARBA" id="ARBA00022989"/>
    </source>
</evidence>
<evidence type="ECO:0000256" key="2">
    <source>
        <dbReference type="ARBA" id="ARBA00022448"/>
    </source>
</evidence>
<evidence type="ECO:0000256" key="7">
    <source>
        <dbReference type="SAM" id="Phobius"/>
    </source>
</evidence>
<name>A0ABR7IN70_9CLOT</name>
<feature type="transmembrane region" description="Helical" evidence="7">
    <location>
        <begin position="12"/>
        <end position="30"/>
    </location>
</feature>
<dbReference type="EMBL" id="JACOQK010000001">
    <property type="protein sequence ID" value="MBC5786509.1"/>
    <property type="molecule type" value="Genomic_DNA"/>
</dbReference>